<dbReference type="InterPro" id="IPR006655">
    <property type="entry name" value="Mopterin_OxRdtase_prok_CS"/>
</dbReference>
<dbReference type="SUPFAM" id="SSF54292">
    <property type="entry name" value="2Fe-2S ferredoxin-like"/>
    <property type="match status" value="1"/>
</dbReference>
<dbReference type="InterPro" id="IPR027467">
    <property type="entry name" value="MopterinOxRdtase_cofactor_BS"/>
</dbReference>
<dbReference type="InterPro" id="IPR006963">
    <property type="entry name" value="Mopterin_OxRdtase_4Fe-4S_dom"/>
</dbReference>
<reference evidence="19 20" key="1">
    <citation type="submission" date="2017-12" db="EMBL/GenBank/DDBJ databases">
        <title>FDA dAtabase for Regulatory Grade micrObial Sequences (FDA-ARGOS): Supporting development and validation of Infectious Disease Dx tests.</title>
        <authorList>
            <person name="Hoffmann M."/>
            <person name="Allard M."/>
            <person name="Evans P."/>
            <person name="Brown E."/>
            <person name="Tallon L."/>
            <person name="Sadzewicz L."/>
            <person name="Sengamalay N."/>
            <person name="Ott S."/>
            <person name="Godinez A."/>
            <person name="Nagaraj S."/>
            <person name="Vavikolanu K."/>
            <person name="Aluvathingal J."/>
            <person name="Nadendla S."/>
            <person name="Sichtig H."/>
        </authorList>
    </citation>
    <scope>NUCLEOTIDE SEQUENCE [LARGE SCALE GENOMIC DNA]</scope>
    <source>
        <strain evidence="19 20">FDAARGOS_148</strain>
    </source>
</reference>
<keyword evidence="12" id="KW-0408">Iron</keyword>
<evidence type="ECO:0000256" key="2">
    <source>
        <dbReference type="ARBA" id="ARBA00001942"/>
    </source>
</evidence>
<comment type="caution">
    <text evidence="19">The sequence shown here is derived from an EMBL/GenBank/DDBJ whole genome shotgun (WGS) entry which is preliminary data.</text>
</comment>
<dbReference type="Pfam" id="PF13510">
    <property type="entry name" value="Fer2_4"/>
    <property type="match status" value="1"/>
</dbReference>
<dbReference type="PROSITE" id="PS51669">
    <property type="entry name" value="4FE4S_MOW_BIS_MGD"/>
    <property type="match status" value="1"/>
</dbReference>
<dbReference type="Pfam" id="PF04879">
    <property type="entry name" value="Molybdop_Fe4S4"/>
    <property type="match status" value="1"/>
</dbReference>
<dbReference type="GO" id="GO:0003954">
    <property type="term" value="F:NADH dehydrogenase activity"/>
    <property type="evidence" value="ECO:0007669"/>
    <property type="project" value="TreeGrafter"/>
</dbReference>
<dbReference type="InterPro" id="IPR006478">
    <property type="entry name" value="Formate_DH_asu"/>
</dbReference>
<keyword evidence="11" id="KW-0560">Oxidoreductase</keyword>
<dbReference type="PROSITE" id="PS51085">
    <property type="entry name" value="2FE2S_FER_2"/>
    <property type="match status" value="1"/>
</dbReference>
<evidence type="ECO:0000259" key="16">
    <source>
        <dbReference type="PROSITE" id="PS51379"/>
    </source>
</evidence>
<keyword evidence="13" id="KW-0411">Iron-sulfur</keyword>
<dbReference type="EMBL" id="LORN02000015">
    <property type="protein sequence ID" value="PNN20500.1"/>
    <property type="molecule type" value="Genomic_DNA"/>
</dbReference>
<dbReference type="Pfam" id="PF10588">
    <property type="entry name" value="NADH-G_4Fe-4S_3"/>
    <property type="match status" value="1"/>
</dbReference>
<dbReference type="FunFam" id="3.10.20.740:FF:000003">
    <property type="entry name" value="Formate dehydrogenase subunit alpha"/>
    <property type="match status" value="1"/>
</dbReference>
<proteinExistence type="inferred from homology"/>
<dbReference type="GO" id="GO:0008863">
    <property type="term" value="F:formate dehydrogenase (NAD+) activity"/>
    <property type="evidence" value="ECO:0007669"/>
    <property type="project" value="UniProtKB-EC"/>
</dbReference>
<dbReference type="Gene3D" id="3.10.20.740">
    <property type="match status" value="1"/>
</dbReference>
<dbReference type="GO" id="GO:0046872">
    <property type="term" value="F:metal ion binding"/>
    <property type="evidence" value="ECO:0007669"/>
    <property type="project" value="UniProtKB-KW"/>
</dbReference>
<evidence type="ECO:0000256" key="6">
    <source>
        <dbReference type="ARBA" id="ARBA00022485"/>
    </source>
</evidence>
<dbReference type="PANTHER" id="PTHR43105">
    <property type="entry name" value="RESPIRATORY NITRATE REDUCTASE"/>
    <property type="match status" value="1"/>
</dbReference>
<dbReference type="PROSITE" id="PS51379">
    <property type="entry name" value="4FE4S_FER_2"/>
    <property type="match status" value="2"/>
</dbReference>
<dbReference type="SUPFAM" id="SSF53706">
    <property type="entry name" value="Formate dehydrogenase/DMSO reductase, domains 1-3"/>
    <property type="match status" value="1"/>
</dbReference>
<comment type="similarity">
    <text evidence="4">In the C-terminal section; belongs to the prokaryotic molybdopterin-containing oxidoreductase family.</text>
</comment>
<dbReference type="AlphaFoldDB" id="A0A2K0A645"/>
<comment type="cofactor">
    <cofactor evidence="2">
        <name>Mo-bis(molybdopterin guanine dinucleotide)</name>
        <dbReference type="ChEBI" id="CHEBI:60539"/>
    </cofactor>
</comment>
<dbReference type="InterPro" id="IPR017896">
    <property type="entry name" value="4Fe4S_Fe-S-bd"/>
</dbReference>
<dbReference type="GO" id="GO:0015942">
    <property type="term" value="P:formate metabolic process"/>
    <property type="evidence" value="ECO:0007669"/>
    <property type="project" value="InterPro"/>
</dbReference>
<dbReference type="GO" id="GO:0051537">
    <property type="term" value="F:2 iron, 2 sulfur cluster binding"/>
    <property type="evidence" value="ECO:0007669"/>
    <property type="project" value="UniProtKB-KW"/>
</dbReference>
<evidence type="ECO:0000256" key="13">
    <source>
        <dbReference type="ARBA" id="ARBA00023014"/>
    </source>
</evidence>
<dbReference type="PANTHER" id="PTHR43105:SF14">
    <property type="entry name" value="FORMATE DEHYDROGENASE H"/>
    <property type="match status" value="1"/>
</dbReference>
<evidence type="ECO:0000259" key="15">
    <source>
        <dbReference type="PROSITE" id="PS51085"/>
    </source>
</evidence>
<dbReference type="FunFam" id="3.40.228.10:FF:000002">
    <property type="entry name" value="Formate dehydrogenase subunit alpha"/>
    <property type="match status" value="1"/>
</dbReference>
<dbReference type="PROSITE" id="PS00198">
    <property type="entry name" value="4FE4S_FER_1"/>
    <property type="match status" value="1"/>
</dbReference>
<evidence type="ECO:0000256" key="7">
    <source>
        <dbReference type="ARBA" id="ARBA00022505"/>
    </source>
</evidence>
<comment type="catalytic activity">
    <reaction evidence="1">
        <text>formate + NAD(+) = CO2 + NADH</text>
        <dbReference type="Rhea" id="RHEA:15985"/>
        <dbReference type="ChEBI" id="CHEBI:15740"/>
        <dbReference type="ChEBI" id="CHEBI:16526"/>
        <dbReference type="ChEBI" id="CHEBI:57540"/>
        <dbReference type="ChEBI" id="CHEBI:57945"/>
        <dbReference type="EC" id="1.17.1.9"/>
    </reaction>
</comment>
<dbReference type="InterPro" id="IPR017900">
    <property type="entry name" value="4Fe4S_Fe_S_CS"/>
</dbReference>
<keyword evidence="8" id="KW-0001">2Fe-2S</keyword>
<dbReference type="InterPro" id="IPR006656">
    <property type="entry name" value="Mopterin_OxRdtase"/>
</dbReference>
<dbReference type="Gene3D" id="2.40.40.20">
    <property type="match status" value="1"/>
</dbReference>
<dbReference type="Pfam" id="PF12838">
    <property type="entry name" value="Fer4_7"/>
    <property type="match status" value="1"/>
</dbReference>
<protein>
    <recommendedName>
        <fullName evidence="5">formate dehydrogenase</fullName>
        <ecNumber evidence="5">1.17.1.9</ecNumber>
    </recommendedName>
</protein>
<comment type="cofactor">
    <cofactor evidence="14">
        <name>[2Fe-2S] cluster</name>
        <dbReference type="ChEBI" id="CHEBI:190135"/>
    </cofactor>
</comment>
<comment type="cofactor">
    <cofactor evidence="3">
        <name>[4Fe-4S] cluster</name>
        <dbReference type="ChEBI" id="CHEBI:49883"/>
    </cofactor>
</comment>
<dbReference type="InterPro" id="IPR001041">
    <property type="entry name" value="2Fe-2S_ferredoxin-type"/>
</dbReference>
<dbReference type="Gene3D" id="3.30.70.20">
    <property type="match status" value="1"/>
</dbReference>
<evidence type="ECO:0000313" key="20">
    <source>
        <dbReference type="Proteomes" id="UP000053523"/>
    </source>
</evidence>
<feature type="domain" description="4Fe-4S Mo/W bis-MGD-type" evidence="17">
    <location>
        <begin position="257"/>
        <end position="313"/>
    </location>
</feature>
<dbReference type="Proteomes" id="UP000053523">
    <property type="component" value="Unassembled WGS sequence"/>
</dbReference>
<accession>A0A2K0A645</accession>
<dbReference type="EC" id="1.17.1.9" evidence="5"/>
<keyword evidence="9" id="KW-0479">Metal-binding</keyword>
<evidence type="ECO:0000256" key="11">
    <source>
        <dbReference type="ARBA" id="ARBA00023002"/>
    </source>
</evidence>
<dbReference type="PROSITE" id="PS00932">
    <property type="entry name" value="MOLYBDOPTERIN_PROK_3"/>
    <property type="match status" value="1"/>
</dbReference>
<dbReference type="Pfam" id="PF00384">
    <property type="entry name" value="Molybdopterin"/>
    <property type="match status" value="1"/>
</dbReference>
<dbReference type="Gene3D" id="3.40.228.10">
    <property type="entry name" value="Dimethylsulfoxide Reductase, domain 2"/>
    <property type="match status" value="1"/>
</dbReference>
<evidence type="ECO:0000256" key="12">
    <source>
        <dbReference type="ARBA" id="ARBA00023004"/>
    </source>
</evidence>
<dbReference type="RefSeq" id="WP_037549875.1">
    <property type="nucleotide sequence ID" value="NZ_CAJCGD010000012.1"/>
</dbReference>
<dbReference type="Gene3D" id="2.20.25.90">
    <property type="entry name" value="ADC-like domains"/>
    <property type="match status" value="1"/>
</dbReference>
<feature type="domain" description="4Fe-4S ferredoxin-type" evidence="16">
    <location>
        <begin position="181"/>
        <end position="211"/>
    </location>
</feature>
<dbReference type="GO" id="GO:0043546">
    <property type="term" value="F:molybdopterin cofactor binding"/>
    <property type="evidence" value="ECO:0007669"/>
    <property type="project" value="InterPro"/>
</dbReference>
<feature type="domain" description="4Fe-4S ferredoxin-type" evidence="16">
    <location>
        <begin position="138"/>
        <end position="165"/>
    </location>
</feature>
<dbReference type="FunFam" id="2.20.25.90:FF:000001">
    <property type="entry name" value="Formate dehydrogenase subunit alpha"/>
    <property type="match status" value="1"/>
</dbReference>
<dbReference type="Pfam" id="PF01568">
    <property type="entry name" value="Molydop_binding"/>
    <property type="match status" value="1"/>
</dbReference>
<evidence type="ECO:0000256" key="9">
    <source>
        <dbReference type="ARBA" id="ARBA00022723"/>
    </source>
</evidence>
<dbReference type="SMART" id="SM00929">
    <property type="entry name" value="NADH-G_4Fe-4S_3"/>
    <property type="match status" value="1"/>
</dbReference>
<gene>
    <name evidence="19" type="ORF">AL503_006760</name>
</gene>
<dbReference type="InterPro" id="IPR036010">
    <property type="entry name" value="2Fe-2S_ferredoxin-like_sf"/>
</dbReference>
<evidence type="ECO:0000256" key="1">
    <source>
        <dbReference type="ARBA" id="ARBA00000455"/>
    </source>
</evidence>
<dbReference type="CDD" id="cd02753">
    <property type="entry name" value="MopB_Formate-Dh-H"/>
    <property type="match status" value="1"/>
</dbReference>
<evidence type="ECO:0000313" key="19">
    <source>
        <dbReference type="EMBL" id="PNN20500.1"/>
    </source>
</evidence>
<dbReference type="Gene3D" id="3.40.50.740">
    <property type="match status" value="1"/>
</dbReference>
<dbReference type="InterPro" id="IPR006657">
    <property type="entry name" value="MoPterin_dinucl-bd_dom"/>
</dbReference>
<dbReference type="PIRSF" id="PIRSF036643">
    <property type="entry name" value="FDH_alpha"/>
    <property type="match status" value="1"/>
</dbReference>
<dbReference type="InterPro" id="IPR050123">
    <property type="entry name" value="Prok_molybdopt-oxidoreductase"/>
</dbReference>
<name>A0A2K0A645_STAHA</name>
<sequence>MQEHLIVTLDGTDYLVEPGTSLLEFIKSRDTFVPSICYNESMGPIQTCDTCMVEIDGKIERACSTVVDRPMTVNTQNNDVKASQKEALDRILEKHMLYCTVCDYNNGDCEIHNAMDAWGLEEQSYEYKTKPYEKDYGPFYRYDPDQCILCGRCVEACQDIEVNETISIDWNREHPRVIWDNDVPINESSCVSCGQCATVCPCNAMMEVNMEGNAGYMTDTEPGSLAAMIDLTKKAEPGDGLLFAVSDSEAEMRKERIKKTKTVCTYCGVGCSFDVWTKDREVLKVQPSHDSPANKIATCVKGKFSWGHINSDQRLTKPLVRKDGEFHEVEWDEALDVIETNFKRIKNEYGGDHLAFIASSKGTNEESYLMQKLSRQVFGSNNVDNCSRYCQAPATKGLFRTVGHGGDSGSIEDLERAAMTVLIGTNTAEAHPVIASRMKRAQKLFGQKMHVFDIRKHEMAERADAFYQPKPGTDLVWLGAATKYIIDNDLHDKAFLNDWVDNYEDYYKSLELFTMDFAEETTGIPKEQIISFAEEAAKAESMSICWAMGVTQQDIGSDTSTAISNLLLVTGNYRKPGSGAYPLRGHNNVQGASDMGSMPDQFPGYQKIADDEVRAKFEKEYGVELNPTPGRDNHQMMEGIHNGDIQSLYLYGEDTGIVDSNINFVQSALEKVDFLVVQDEFLTFTATYADVVLPASPSLEKDGTFTNTERRIQRINKALQPLGDSKPDWEIFQLIAQRMGADWDYKHPSEIMDEIARLTPSYSGVNYERLQGFNSLQWPVAPDGTDQPTLYMDGFNFENGRAKLFPLTFDNFFKEDEVYDLHVNNGRLLEHFHEGNMTYQTEMIKYKVPNAFVEISPELAKDRDIHEGAELRLISETGEATLIATVTDRVKGREIYIPLNNDAMSNGDLGAINKLTNSDVDKYTDTPSYKRTSCRMEVLTRKGKSPLNPTNFRVDKKRNPQYSVQVQKKWERPDYVFPGNVVDK</sequence>
<keyword evidence="10" id="KW-0677">Repeat</keyword>
<keyword evidence="6" id="KW-0004">4Fe-4S</keyword>
<evidence type="ECO:0000256" key="10">
    <source>
        <dbReference type="ARBA" id="ARBA00022737"/>
    </source>
</evidence>
<dbReference type="FunFam" id="3.30.70.20:FF:000032">
    <property type="entry name" value="Formate dehydrogenase, alpha subunit"/>
    <property type="match status" value="1"/>
</dbReference>
<evidence type="ECO:0000256" key="14">
    <source>
        <dbReference type="ARBA" id="ARBA00034078"/>
    </source>
</evidence>
<evidence type="ECO:0000256" key="5">
    <source>
        <dbReference type="ARBA" id="ARBA00013128"/>
    </source>
</evidence>
<dbReference type="PROSITE" id="PS00551">
    <property type="entry name" value="MOLYBDOPTERIN_PROK_1"/>
    <property type="match status" value="1"/>
</dbReference>
<dbReference type="PROSITE" id="PS51839">
    <property type="entry name" value="4FE4S_HC3"/>
    <property type="match status" value="1"/>
</dbReference>
<dbReference type="InterPro" id="IPR009010">
    <property type="entry name" value="Asp_de-COase-like_dom_sf"/>
</dbReference>
<dbReference type="SUPFAM" id="SSF50692">
    <property type="entry name" value="ADC-like"/>
    <property type="match status" value="1"/>
</dbReference>
<organism evidence="19 20">
    <name type="scientific">Staphylococcus haemolyticus</name>
    <dbReference type="NCBI Taxonomy" id="1283"/>
    <lineage>
        <taxon>Bacteria</taxon>
        <taxon>Bacillati</taxon>
        <taxon>Bacillota</taxon>
        <taxon>Bacilli</taxon>
        <taxon>Bacillales</taxon>
        <taxon>Staphylococcaceae</taxon>
        <taxon>Staphylococcus</taxon>
    </lineage>
</organism>
<evidence type="ECO:0000256" key="8">
    <source>
        <dbReference type="ARBA" id="ARBA00022714"/>
    </source>
</evidence>
<dbReference type="SUPFAM" id="SSF54862">
    <property type="entry name" value="4Fe-4S ferredoxins"/>
    <property type="match status" value="1"/>
</dbReference>
<dbReference type="InterPro" id="IPR041924">
    <property type="entry name" value="Formate_Dh-H_N"/>
</dbReference>
<evidence type="ECO:0000259" key="17">
    <source>
        <dbReference type="PROSITE" id="PS51669"/>
    </source>
</evidence>
<dbReference type="GO" id="GO:0051539">
    <property type="term" value="F:4 iron, 4 sulfur cluster binding"/>
    <property type="evidence" value="ECO:0007669"/>
    <property type="project" value="UniProtKB-KW"/>
</dbReference>
<evidence type="ECO:0000259" key="18">
    <source>
        <dbReference type="PROSITE" id="PS51839"/>
    </source>
</evidence>
<evidence type="ECO:0000256" key="4">
    <source>
        <dbReference type="ARBA" id="ARBA00007023"/>
    </source>
</evidence>
<feature type="domain" description="4Fe-4S His(Cys)3-ligated-type" evidence="18">
    <location>
        <begin position="79"/>
        <end position="119"/>
    </location>
</feature>
<dbReference type="InterPro" id="IPR019574">
    <property type="entry name" value="NADH_UbQ_OxRdtase_Gsu_4Fe4S-bd"/>
</dbReference>
<dbReference type="GO" id="GO:0016020">
    <property type="term" value="C:membrane"/>
    <property type="evidence" value="ECO:0007669"/>
    <property type="project" value="TreeGrafter"/>
</dbReference>
<dbReference type="SMART" id="SM00926">
    <property type="entry name" value="Molybdop_Fe4S4"/>
    <property type="match status" value="1"/>
</dbReference>
<evidence type="ECO:0000256" key="3">
    <source>
        <dbReference type="ARBA" id="ARBA00001966"/>
    </source>
</evidence>
<feature type="domain" description="2Fe-2S ferredoxin-type" evidence="15">
    <location>
        <begin position="3"/>
        <end position="79"/>
    </location>
</feature>
<keyword evidence="7" id="KW-0500">Molybdenum</keyword>
<dbReference type="FunFam" id="2.40.40.20:FF:000005">
    <property type="entry name" value="Periplasmic nitrate reductase"/>
    <property type="match status" value="1"/>
</dbReference>
<dbReference type="NCBIfam" id="TIGR01591">
    <property type="entry name" value="Fdh-alpha"/>
    <property type="match status" value="1"/>
</dbReference>
<dbReference type="GO" id="GO:0022904">
    <property type="term" value="P:respiratory electron transport chain"/>
    <property type="evidence" value="ECO:0007669"/>
    <property type="project" value="TreeGrafter"/>
</dbReference>